<sequence>MGWRLPQFYRRRSSFWEEEAQSAPSSPVEVSRGSQRLRSQEEDLRRRFLLFERRLAVVLVVLV</sequence>
<name>A0A8S9RKG4_BRACR</name>
<organism evidence="1 2">
    <name type="scientific">Brassica cretica</name>
    <name type="common">Mustard</name>
    <dbReference type="NCBI Taxonomy" id="69181"/>
    <lineage>
        <taxon>Eukaryota</taxon>
        <taxon>Viridiplantae</taxon>
        <taxon>Streptophyta</taxon>
        <taxon>Embryophyta</taxon>
        <taxon>Tracheophyta</taxon>
        <taxon>Spermatophyta</taxon>
        <taxon>Magnoliopsida</taxon>
        <taxon>eudicotyledons</taxon>
        <taxon>Gunneridae</taxon>
        <taxon>Pentapetalae</taxon>
        <taxon>rosids</taxon>
        <taxon>malvids</taxon>
        <taxon>Brassicales</taxon>
        <taxon>Brassicaceae</taxon>
        <taxon>Brassiceae</taxon>
        <taxon>Brassica</taxon>
    </lineage>
</organism>
<accession>A0A8S9RKG4</accession>
<reference evidence="1" key="1">
    <citation type="submission" date="2019-12" db="EMBL/GenBank/DDBJ databases">
        <title>Genome sequencing and annotation of Brassica cretica.</title>
        <authorList>
            <person name="Studholme D.J."/>
            <person name="Sarris P."/>
        </authorList>
    </citation>
    <scope>NUCLEOTIDE SEQUENCE</scope>
    <source>
        <strain evidence="1">PFS-109/04</strain>
        <tissue evidence="1">Leaf</tissue>
    </source>
</reference>
<evidence type="ECO:0000313" key="2">
    <source>
        <dbReference type="Proteomes" id="UP000712600"/>
    </source>
</evidence>
<comment type="caution">
    <text evidence="1">The sequence shown here is derived from an EMBL/GenBank/DDBJ whole genome shotgun (WGS) entry which is preliminary data.</text>
</comment>
<dbReference type="AlphaFoldDB" id="A0A8S9RKG4"/>
<dbReference type="EMBL" id="QGKX02000095">
    <property type="protein sequence ID" value="KAF3573413.1"/>
    <property type="molecule type" value="Genomic_DNA"/>
</dbReference>
<dbReference type="Proteomes" id="UP000712600">
    <property type="component" value="Unassembled WGS sequence"/>
</dbReference>
<proteinExistence type="predicted"/>
<gene>
    <name evidence="1" type="ORF">F2Q69_00061801</name>
</gene>
<protein>
    <submittedName>
        <fullName evidence="1">Uncharacterized protein</fullName>
    </submittedName>
</protein>
<evidence type="ECO:0000313" key="1">
    <source>
        <dbReference type="EMBL" id="KAF3573413.1"/>
    </source>
</evidence>